<evidence type="ECO:0000313" key="1">
    <source>
        <dbReference type="EMBL" id="ANK11668.1"/>
    </source>
</evidence>
<dbReference type="Pfam" id="PF13852">
    <property type="entry name" value="DUF4197"/>
    <property type="match status" value="1"/>
</dbReference>
<accession>A0A192CZI8</accession>
<dbReference type="InterPro" id="IPR006311">
    <property type="entry name" value="TAT_signal"/>
</dbReference>
<sequence>MTANSLTSAMPTRRRLLAGAAGGATLLLLPACTTMGGGFSLTEAVRRLLLLASENAFARLTAPGGFWDEQVARIGLGTVMGTRGDILSRILTSALVKDQLEERFATFAIDATYRAAPVVTDAIRVIGFQNAVDLVRGGPTAASGYLRQELGTALLDAVVPELGDAIRVSRDPLIGQALGALTGVDVAGVANRLGREVDNAIWGEIAREEAAIRADPRSTRDPVLISVFGAARAL</sequence>
<dbReference type="RefSeq" id="WP_068348574.1">
    <property type="nucleotide sequence ID" value="NZ_CP016033.1"/>
</dbReference>
<name>A0A192CZI8_9SPHN</name>
<dbReference type="OrthoDB" id="9789685at2"/>
<dbReference type="KEGG" id="pns:A9D12_00440"/>
<evidence type="ECO:0008006" key="3">
    <source>
        <dbReference type="Google" id="ProtNLM"/>
    </source>
</evidence>
<keyword evidence="2" id="KW-1185">Reference proteome</keyword>
<dbReference type="EMBL" id="CP016033">
    <property type="protein sequence ID" value="ANK11668.1"/>
    <property type="molecule type" value="Genomic_DNA"/>
</dbReference>
<dbReference type="AlphaFoldDB" id="A0A192CZI8"/>
<dbReference type="InterPro" id="IPR025245">
    <property type="entry name" value="DUF4197"/>
</dbReference>
<evidence type="ECO:0000313" key="2">
    <source>
        <dbReference type="Proteomes" id="UP000078263"/>
    </source>
</evidence>
<dbReference type="PROSITE" id="PS51318">
    <property type="entry name" value="TAT"/>
    <property type="match status" value="1"/>
</dbReference>
<dbReference type="STRING" id="1112.A9D12_00440"/>
<reference evidence="1 2" key="1">
    <citation type="submission" date="2016-05" db="EMBL/GenBank/DDBJ databases">
        <title>Compelete Genome Sequence of Bacteriochlorophyll-Synthesizing Bacterium Porphyrobacter neustonensis DSM 9434.</title>
        <authorList>
            <person name="Shi X.-L."/>
            <person name="Wu Y.-H."/>
            <person name="Cheng H."/>
            <person name="Xu L."/>
            <person name="Zhang X.-Q."/>
            <person name="Wang C.-S."/>
            <person name="Xu X.-W."/>
        </authorList>
    </citation>
    <scope>NUCLEOTIDE SEQUENCE [LARGE SCALE GENOMIC DNA]</scope>
    <source>
        <strain evidence="1 2">DSM 9434</strain>
    </source>
</reference>
<dbReference type="Proteomes" id="UP000078263">
    <property type="component" value="Chromosome"/>
</dbReference>
<protein>
    <recommendedName>
        <fullName evidence="3">DUF4197 domain-containing protein</fullName>
    </recommendedName>
</protein>
<gene>
    <name evidence="1" type="ORF">A9D12_00440</name>
</gene>
<organism evidence="1 2">
    <name type="scientific">Erythrobacter neustonensis</name>
    <dbReference type="NCBI Taxonomy" id="1112"/>
    <lineage>
        <taxon>Bacteria</taxon>
        <taxon>Pseudomonadati</taxon>
        <taxon>Pseudomonadota</taxon>
        <taxon>Alphaproteobacteria</taxon>
        <taxon>Sphingomonadales</taxon>
        <taxon>Erythrobacteraceae</taxon>
        <taxon>Erythrobacter/Porphyrobacter group</taxon>
        <taxon>Erythrobacter</taxon>
    </lineage>
</organism>
<proteinExistence type="predicted"/>